<accession>A0A6S7BCH6</accession>
<dbReference type="SMART" id="SM00267">
    <property type="entry name" value="GGDEF"/>
    <property type="match status" value="1"/>
</dbReference>
<dbReference type="Pfam" id="PF07695">
    <property type="entry name" value="7TMR-DISM_7TM"/>
    <property type="match status" value="1"/>
</dbReference>
<evidence type="ECO:0008006" key="6">
    <source>
        <dbReference type="Google" id="ProtNLM"/>
    </source>
</evidence>
<dbReference type="InterPro" id="IPR029787">
    <property type="entry name" value="Nucleotide_cyclase"/>
</dbReference>
<dbReference type="Gene3D" id="3.30.70.270">
    <property type="match status" value="1"/>
</dbReference>
<dbReference type="PANTHER" id="PTHR44757:SF2">
    <property type="entry name" value="BIOFILM ARCHITECTURE MAINTENANCE PROTEIN MBAA"/>
    <property type="match status" value="1"/>
</dbReference>
<dbReference type="InterPro" id="IPR035965">
    <property type="entry name" value="PAS-like_dom_sf"/>
</dbReference>
<dbReference type="InterPro" id="IPR000160">
    <property type="entry name" value="GGDEF_dom"/>
</dbReference>
<gene>
    <name evidence="4" type="ORF">LMG28138_01948</name>
</gene>
<dbReference type="Pfam" id="PF00563">
    <property type="entry name" value="EAL"/>
    <property type="match status" value="1"/>
</dbReference>
<dbReference type="InterPro" id="IPR035919">
    <property type="entry name" value="EAL_sf"/>
</dbReference>
<dbReference type="Pfam" id="PF00990">
    <property type="entry name" value="GGDEF"/>
    <property type="match status" value="1"/>
</dbReference>
<feature type="domain" description="EAL" evidence="2">
    <location>
        <begin position="705"/>
        <end position="960"/>
    </location>
</feature>
<feature type="transmembrane region" description="Helical" evidence="1">
    <location>
        <begin position="349"/>
        <end position="374"/>
    </location>
</feature>
<dbReference type="SUPFAM" id="SSF55073">
    <property type="entry name" value="Nucleotide cyclase"/>
    <property type="match status" value="1"/>
</dbReference>
<evidence type="ECO:0000256" key="1">
    <source>
        <dbReference type="SAM" id="Phobius"/>
    </source>
</evidence>
<evidence type="ECO:0000259" key="2">
    <source>
        <dbReference type="PROSITE" id="PS50883"/>
    </source>
</evidence>
<evidence type="ECO:0000313" key="4">
    <source>
        <dbReference type="EMBL" id="CAB3785069.1"/>
    </source>
</evidence>
<dbReference type="InterPro" id="IPR011623">
    <property type="entry name" value="7TMR_DISM_rcpt_extracell_dom1"/>
</dbReference>
<dbReference type="PROSITE" id="PS50883">
    <property type="entry name" value="EAL"/>
    <property type="match status" value="1"/>
</dbReference>
<dbReference type="SMART" id="SM00052">
    <property type="entry name" value="EAL"/>
    <property type="match status" value="1"/>
</dbReference>
<evidence type="ECO:0000259" key="3">
    <source>
        <dbReference type="PROSITE" id="PS50887"/>
    </source>
</evidence>
<dbReference type="InterPro" id="IPR001633">
    <property type="entry name" value="EAL_dom"/>
</dbReference>
<dbReference type="Gene3D" id="3.20.20.450">
    <property type="entry name" value="EAL domain"/>
    <property type="match status" value="1"/>
</dbReference>
<dbReference type="Proteomes" id="UP000494115">
    <property type="component" value="Unassembled WGS sequence"/>
</dbReference>
<sequence>MAAIHNRSKPVKRFRSPIDRWLFRFSVYLVPVVVAMVSVVTLLIFPNQFTVAKRHPLHFQAISDRDASLDPAAALIRLNGTPQLVQYSTHLSEAPVWFRTTAPSLAANDATEVELPSRHAERVACWRASDLHSLGEASHAEGSRGDMRLVKAGFAVNLGRTLVPVELLCRATFSGPARLSIDAWRAADLHTSSADFHASAGMLEGGLLTLAVFVLITALINREWSYVMFAVWLVGNLRLCANTMGWDTQWLDRTIPYEWMPLVRKVTFGCYYPVTAALFRQLFRRELKQVGYWWLLRTGQYLGLVMLVLAFVLPYRHFIPVLWGIGSFGLSMLIFLLAVILMRTHSRVAMWYSASLGVVLFAMLSEVIGAAFGIKALADGVNAVTAALMSSMMAALAIAEQIRFERAHRRQAQVELRNTYDVTPIGLFTLRSDGSFVRANPALRTMLDLQGVGHAHRRWQDFFEFGAWAKLEAVAAERRDAEVEIRGVPGEGGTVNEARYYLVKAIRSNELIEGSLQDITERSHALEQLRFMSEHDPLTGSLNRRGVEKALNRHALGDVPGRLLSLAYVDLDRFKLVNDLFGHRAGDEVLKQVTQRIQAVVSSSEKVGRVGGDEFIIVFPDTSIELATGLCHAIIDAIRGAPYQVGNRAFKIEASIGLVEVTAGIRTHDAVSAADRACREAKAGRQDRMVIYGRDASVFRERAEELKLIETLGGDLEPLGLTLFMQPIMSLSAPGQSLDFEVLLRMRGPDGTLIPAPKIIQAAERSGNIAAIDRWVVTTTLEWLQRHRAELPQTRFVCVNLSGGSLNDEQFIEDVFAVLARFGPLVEMLCFEITEGVALHDLDNTRRFIARVHELGGKIALDDFGAGYTSFNYLKELSADALKIDGAFIKSMASHPANVAIVEAIVALARNLGMRSIAEWVEDYNTLAALAELGVDYVQGYVIAKPMPGERILGAHNAAAFIEDAQVRAFVGGNARRRGALDEDFGGFGSEFQRTGSDLH</sequence>
<dbReference type="CDD" id="cd01949">
    <property type="entry name" value="GGDEF"/>
    <property type="match status" value="1"/>
</dbReference>
<dbReference type="EMBL" id="CADIKM010000006">
    <property type="protein sequence ID" value="CAB3785069.1"/>
    <property type="molecule type" value="Genomic_DNA"/>
</dbReference>
<protein>
    <recommendedName>
        <fullName evidence="6">EAL domain-containing protein</fullName>
    </recommendedName>
</protein>
<dbReference type="SUPFAM" id="SSF55785">
    <property type="entry name" value="PYP-like sensor domain (PAS domain)"/>
    <property type="match status" value="1"/>
</dbReference>
<reference evidence="4 5" key="1">
    <citation type="submission" date="2020-04" db="EMBL/GenBank/DDBJ databases">
        <authorList>
            <person name="De Canck E."/>
        </authorList>
    </citation>
    <scope>NUCLEOTIDE SEQUENCE [LARGE SCALE GENOMIC DNA]</scope>
    <source>
        <strain evidence="4 5">LMG 28138</strain>
    </source>
</reference>
<dbReference type="NCBIfam" id="TIGR00254">
    <property type="entry name" value="GGDEF"/>
    <property type="match status" value="1"/>
</dbReference>
<dbReference type="PROSITE" id="PS50887">
    <property type="entry name" value="GGDEF"/>
    <property type="match status" value="1"/>
</dbReference>
<proteinExistence type="predicted"/>
<keyword evidence="1" id="KW-1133">Transmembrane helix</keyword>
<keyword evidence="1" id="KW-0812">Transmembrane</keyword>
<organism evidence="4 5">
    <name type="scientific">Pararobbsia alpina</name>
    <dbReference type="NCBI Taxonomy" id="621374"/>
    <lineage>
        <taxon>Bacteria</taxon>
        <taxon>Pseudomonadati</taxon>
        <taxon>Pseudomonadota</taxon>
        <taxon>Betaproteobacteria</taxon>
        <taxon>Burkholderiales</taxon>
        <taxon>Burkholderiaceae</taxon>
        <taxon>Pararobbsia</taxon>
    </lineage>
</organism>
<feature type="transmembrane region" description="Helical" evidence="1">
    <location>
        <begin position="321"/>
        <end position="342"/>
    </location>
</feature>
<dbReference type="SUPFAM" id="SSF141868">
    <property type="entry name" value="EAL domain-like"/>
    <property type="match status" value="1"/>
</dbReference>
<dbReference type="RefSeq" id="WP_175104534.1">
    <property type="nucleotide sequence ID" value="NZ_CADIKM010000006.1"/>
</dbReference>
<dbReference type="CDD" id="cd01948">
    <property type="entry name" value="EAL"/>
    <property type="match status" value="1"/>
</dbReference>
<name>A0A6S7BCH6_9BURK</name>
<dbReference type="AlphaFoldDB" id="A0A6S7BCH6"/>
<feature type="transmembrane region" description="Helical" evidence="1">
    <location>
        <begin position="21"/>
        <end position="45"/>
    </location>
</feature>
<evidence type="ECO:0000313" key="5">
    <source>
        <dbReference type="Proteomes" id="UP000494115"/>
    </source>
</evidence>
<dbReference type="PANTHER" id="PTHR44757">
    <property type="entry name" value="DIGUANYLATE CYCLASE DGCP"/>
    <property type="match status" value="1"/>
</dbReference>
<keyword evidence="1" id="KW-0472">Membrane</keyword>
<keyword evidence="5" id="KW-1185">Reference proteome</keyword>
<feature type="domain" description="GGDEF" evidence="3">
    <location>
        <begin position="562"/>
        <end position="694"/>
    </location>
</feature>
<feature type="transmembrane region" description="Helical" evidence="1">
    <location>
        <begin position="295"/>
        <end position="315"/>
    </location>
</feature>
<feature type="transmembrane region" description="Helical" evidence="1">
    <location>
        <begin position="200"/>
        <end position="220"/>
    </location>
</feature>
<dbReference type="Gene3D" id="3.30.450.20">
    <property type="entry name" value="PAS domain"/>
    <property type="match status" value="1"/>
</dbReference>
<dbReference type="InterPro" id="IPR052155">
    <property type="entry name" value="Biofilm_reg_signaling"/>
</dbReference>
<dbReference type="InterPro" id="IPR043128">
    <property type="entry name" value="Rev_trsase/Diguanyl_cyclase"/>
</dbReference>